<dbReference type="InterPro" id="IPR010982">
    <property type="entry name" value="Lambda_DNA-bd_dom_sf"/>
</dbReference>
<protein>
    <submittedName>
        <fullName evidence="1">Transcriptional regulator</fullName>
    </submittedName>
</protein>
<evidence type="ECO:0000313" key="1">
    <source>
        <dbReference type="EMBL" id="QQM31981.1"/>
    </source>
</evidence>
<gene>
    <name evidence="1" type="ORF">JET14_07410</name>
</gene>
<dbReference type="Proteomes" id="UP000596083">
    <property type="component" value="Chromosome"/>
</dbReference>
<name>A0A7T7HMQ8_9HYPH</name>
<proteinExistence type="predicted"/>
<dbReference type="SUPFAM" id="SSF47413">
    <property type="entry name" value="lambda repressor-like DNA-binding domains"/>
    <property type="match status" value="1"/>
</dbReference>
<evidence type="ECO:0000313" key="2">
    <source>
        <dbReference type="Proteomes" id="UP000596083"/>
    </source>
</evidence>
<dbReference type="Gene3D" id="1.10.260.40">
    <property type="entry name" value="lambda repressor-like DNA-binding domains"/>
    <property type="match status" value="1"/>
</dbReference>
<organism evidence="1 2">
    <name type="scientific">Martelella lutilitoris</name>
    <dbReference type="NCBI Taxonomy" id="2583532"/>
    <lineage>
        <taxon>Bacteria</taxon>
        <taxon>Pseudomonadati</taxon>
        <taxon>Pseudomonadota</taxon>
        <taxon>Alphaproteobacteria</taxon>
        <taxon>Hyphomicrobiales</taxon>
        <taxon>Aurantimonadaceae</taxon>
        <taxon>Martelella</taxon>
    </lineage>
</organism>
<accession>A0A7T7HMQ8</accession>
<dbReference type="KEGG" id="mlut:JET14_07410"/>
<reference evidence="1 2" key="1">
    <citation type="submission" date="2020-12" db="EMBL/GenBank/DDBJ databases">
        <authorList>
            <person name="Zheng R.K."/>
            <person name="Sun C.M."/>
        </authorList>
    </citation>
    <scope>NUCLEOTIDE SEQUENCE [LARGE SCALE GENOMIC DNA]</scope>
    <source>
        <strain evidence="1 2">ZRK001</strain>
    </source>
</reference>
<dbReference type="GO" id="GO:0003677">
    <property type="term" value="F:DNA binding"/>
    <property type="evidence" value="ECO:0007669"/>
    <property type="project" value="InterPro"/>
</dbReference>
<dbReference type="RefSeq" id="WP_200337457.1">
    <property type="nucleotide sequence ID" value="NZ_CP066786.1"/>
</dbReference>
<dbReference type="EMBL" id="CP066786">
    <property type="protein sequence ID" value="QQM31981.1"/>
    <property type="molecule type" value="Genomic_DNA"/>
</dbReference>
<sequence>MKPITSDQIRAARALLRWTANDLAQAAKIGVATVRRAEAQDGELSMTEANRSAVVAALEKAGVVFVEENGEGAGVRFKKR</sequence>
<dbReference type="AlphaFoldDB" id="A0A7T7HMQ8"/>